<feature type="compositionally biased region" description="Low complexity" evidence="1">
    <location>
        <begin position="1"/>
        <end position="31"/>
    </location>
</feature>
<organism evidence="2 3">
    <name type="scientific">Dictyostelium firmibasis</name>
    <dbReference type="NCBI Taxonomy" id="79012"/>
    <lineage>
        <taxon>Eukaryota</taxon>
        <taxon>Amoebozoa</taxon>
        <taxon>Evosea</taxon>
        <taxon>Eumycetozoa</taxon>
        <taxon>Dictyostelia</taxon>
        <taxon>Dictyosteliales</taxon>
        <taxon>Dictyosteliaceae</taxon>
        <taxon>Dictyostelium</taxon>
    </lineage>
</organism>
<feature type="compositionally biased region" description="Low complexity" evidence="1">
    <location>
        <begin position="51"/>
        <end position="87"/>
    </location>
</feature>
<keyword evidence="3" id="KW-1185">Reference proteome</keyword>
<comment type="caution">
    <text evidence="2">The sequence shown here is derived from an EMBL/GenBank/DDBJ whole genome shotgun (WGS) entry which is preliminary data.</text>
</comment>
<feature type="compositionally biased region" description="Polar residues" evidence="1">
    <location>
        <begin position="119"/>
        <end position="129"/>
    </location>
</feature>
<feature type="compositionally biased region" description="Acidic residues" evidence="1">
    <location>
        <begin position="88"/>
        <end position="103"/>
    </location>
</feature>
<dbReference type="AlphaFoldDB" id="A0AAN7U0J8"/>
<protein>
    <submittedName>
        <fullName evidence="2">Uncharacterized protein</fullName>
    </submittedName>
</protein>
<proteinExistence type="predicted"/>
<dbReference type="Proteomes" id="UP001344447">
    <property type="component" value="Unassembled WGS sequence"/>
</dbReference>
<sequence length="507" mass="59561">MIDKSNNYNNINNDNINNNNNNNNNIPNRPNLIFPKEKDIQTDRDENNTYSNDGNNNNNNNINGNNNNNNNNNINNNNNNINNNNNDSENDSNDDNDNEEGENSESKNQQIDRSDMDEQNQYQRQNNEDIYSETPESMIYLQEQGQEQDNDSIQQQIKKQKQKQKLKKLENKNIQQQDQGQLKHHHQQQQQQQHQQLLLLQQQQQQQHQGYQMNNQQNKQYGLIPSLPTPESKVVPQTFSCWVHCGFTEIKEEIRFEHVWRYNHLRPYIKIAFGIEQLSPYIQMYNDSSLNSNSIIDPEDLFSNYKNKLPTHIFIKVLSQQQINSALFLGISNYSVSSNFNHPMKNNNNNHNEKLKTKVRIFSNDIDKEPVLEFENGIDMNTIEKNFNIVGGWLKKKGDLNSRRVKSPFNSGDYVLVGSIPIYKTITIIYHGFFSFFDKTQNVRIKYSDNHIEISEKILNSFVFNNKTKFQLFDICGGFFIDDLNFSDLSDDKTYELKINSFWSRKN</sequence>
<feature type="region of interest" description="Disordered" evidence="1">
    <location>
        <begin position="1"/>
        <end position="131"/>
    </location>
</feature>
<evidence type="ECO:0000313" key="3">
    <source>
        <dbReference type="Proteomes" id="UP001344447"/>
    </source>
</evidence>
<feature type="compositionally biased region" description="Polar residues" evidence="1">
    <location>
        <begin position="144"/>
        <end position="153"/>
    </location>
</feature>
<gene>
    <name evidence="2" type="ORF">RB653_008580</name>
</gene>
<evidence type="ECO:0000313" key="2">
    <source>
        <dbReference type="EMBL" id="KAK5578905.1"/>
    </source>
</evidence>
<evidence type="ECO:0000256" key="1">
    <source>
        <dbReference type="SAM" id="MobiDB-lite"/>
    </source>
</evidence>
<feature type="region of interest" description="Disordered" evidence="1">
    <location>
        <begin position="144"/>
        <end position="195"/>
    </location>
</feature>
<dbReference type="EMBL" id="JAVFKY010000003">
    <property type="protein sequence ID" value="KAK5578905.1"/>
    <property type="molecule type" value="Genomic_DNA"/>
</dbReference>
<name>A0AAN7U0J8_9MYCE</name>
<accession>A0AAN7U0J8</accession>
<feature type="compositionally biased region" description="Basic and acidic residues" evidence="1">
    <location>
        <begin position="35"/>
        <end position="47"/>
    </location>
</feature>
<reference evidence="2 3" key="1">
    <citation type="submission" date="2023-11" db="EMBL/GenBank/DDBJ databases">
        <title>Dfirmibasis_genome.</title>
        <authorList>
            <person name="Edelbroek B."/>
            <person name="Kjellin J."/>
            <person name="Jerlstrom-Hultqvist J."/>
            <person name="Soderbom F."/>
        </authorList>
    </citation>
    <scope>NUCLEOTIDE SEQUENCE [LARGE SCALE GENOMIC DNA]</scope>
    <source>
        <strain evidence="2 3">TNS-C-14</strain>
    </source>
</reference>